<proteinExistence type="predicted"/>
<dbReference type="eggNOG" id="COG4194">
    <property type="taxonomic scope" value="Bacteria"/>
</dbReference>
<evidence type="ECO:0000256" key="1">
    <source>
        <dbReference type="SAM" id="Phobius"/>
    </source>
</evidence>
<keyword evidence="1" id="KW-1133">Transmembrane helix</keyword>
<dbReference type="PATRIC" id="fig|1107311.3.peg.1026"/>
<dbReference type="RefSeq" id="WP_023573073.1">
    <property type="nucleotide sequence ID" value="NZ_AVCS01000007.1"/>
</dbReference>
<feature type="transmembrane region" description="Helical" evidence="1">
    <location>
        <begin position="20"/>
        <end position="40"/>
    </location>
</feature>
<comment type="caution">
    <text evidence="3">The sequence shown here is derived from an EMBL/GenBank/DDBJ whole genome shotgun (WGS) entry which is preliminary data.</text>
</comment>
<dbReference type="Pfam" id="PF07853">
    <property type="entry name" value="DUF1648"/>
    <property type="match status" value="1"/>
</dbReference>
<dbReference type="STRING" id="1107311.Q767_08185"/>
<reference evidence="4" key="1">
    <citation type="submission" date="2013-09" db="EMBL/GenBank/DDBJ databases">
        <authorList>
            <person name="Zeng Z."/>
            <person name="Chen C."/>
        </authorList>
    </citation>
    <scope>NUCLEOTIDE SEQUENCE [LARGE SCALE GENOMIC DNA]</scope>
    <source>
        <strain evidence="4">DK69</strain>
    </source>
</reference>
<dbReference type="Proteomes" id="UP000030149">
    <property type="component" value="Unassembled WGS sequence"/>
</dbReference>
<feature type="transmembrane region" description="Helical" evidence="1">
    <location>
        <begin position="138"/>
        <end position="158"/>
    </location>
</feature>
<accession>V6SHU9</accession>
<feature type="transmembrane region" description="Helical" evidence="1">
    <location>
        <begin position="104"/>
        <end position="126"/>
    </location>
</feature>
<feature type="transmembrane region" description="Helical" evidence="1">
    <location>
        <begin position="60"/>
        <end position="83"/>
    </location>
</feature>
<dbReference type="AlphaFoldDB" id="V6SHU9"/>
<dbReference type="OrthoDB" id="9808690at2"/>
<organism evidence="3 4">
    <name type="scientific">Flavobacterium enshiense DK69</name>
    <dbReference type="NCBI Taxonomy" id="1107311"/>
    <lineage>
        <taxon>Bacteria</taxon>
        <taxon>Pseudomonadati</taxon>
        <taxon>Bacteroidota</taxon>
        <taxon>Flavobacteriia</taxon>
        <taxon>Flavobacteriales</taxon>
        <taxon>Flavobacteriaceae</taxon>
        <taxon>Flavobacterium</taxon>
    </lineage>
</organism>
<keyword evidence="4" id="KW-1185">Reference proteome</keyword>
<reference evidence="3 4" key="2">
    <citation type="journal article" date="2015" name="Stand. Genomic Sci.">
        <title>High quality draft genomic sequence of Flavobacterium enshiense DK69(T) and comparison among Flavobacterium genomes.</title>
        <authorList>
            <person name="Zeng Z."/>
            <person name="Chen C."/>
            <person name="Du H."/>
            <person name="Wang G."/>
            <person name="Li M."/>
        </authorList>
    </citation>
    <scope>NUCLEOTIDE SEQUENCE [LARGE SCALE GENOMIC DNA]</scope>
    <source>
        <strain evidence="3 4">DK69</strain>
    </source>
</reference>
<evidence type="ECO:0000259" key="2">
    <source>
        <dbReference type="Pfam" id="PF07853"/>
    </source>
</evidence>
<dbReference type="EMBL" id="JRLZ01000005">
    <property type="protein sequence ID" value="KGO96220.1"/>
    <property type="molecule type" value="Genomic_DNA"/>
</dbReference>
<protein>
    <recommendedName>
        <fullName evidence="2">DUF1648 domain-containing protein</fullName>
    </recommendedName>
</protein>
<dbReference type="InterPro" id="IPR012867">
    <property type="entry name" value="DUF1648"/>
</dbReference>
<name>V6SHU9_9FLAO</name>
<gene>
    <name evidence="3" type="ORF">Q767_08185</name>
</gene>
<keyword evidence="1" id="KW-0812">Transmembrane</keyword>
<feature type="domain" description="DUF1648" evidence="2">
    <location>
        <begin position="24"/>
        <end position="69"/>
    </location>
</feature>
<sequence>MEQKPKISIKLLFTDKIIELLALIVFLSIWFLALSGYSQLPETIPTHYNGFGKADAFGNKANILVLPIVASVLAIALTAINFYPHLLNYTVAITQENAEKQYRLATRMLRCLKLIVLIIFTFIVYMTQQTSKGIADGLGEWILPTILGLIFIPIFYFLTQMSKNS</sequence>
<evidence type="ECO:0000313" key="4">
    <source>
        <dbReference type="Proteomes" id="UP000030149"/>
    </source>
</evidence>
<keyword evidence="1" id="KW-0472">Membrane</keyword>
<evidence type="ECO:0000313" key="3">
    <source>
        <dbReference type="EMBL" id="KGO96220.1"/>
    </source>
</evidence>